<dbReference type="AlphaFoldDB" id="A0A068SMT5"/>
<dbReference type="RefSeq" id="WP_038585193.1">
    <property type="nucleotide sequence ID" value="NZ_HG938353.1"/>
</dbReference>
<accession>A0A068SMT5</accession>
<name>A0A068SMT5_NEOGA</name>
<dbReference type="Pfam" id="PF08447">
    <property type="entry name" value="PAS_3"/>
    <property type="match status" value="1"/>
</dbReference>
<reference evidence="3" key="1">
    <citation type="journal article" date="2014" name="BMC Genomics">
        <title>Genome sequencing of two Neorhizobium galegae strains reveals a noeT gene responsible for the unusual acetylation of the nodulation factors.</title>
        <authorList>
            <person name="Osterman J."/>
            <person name="Marsh J."/>
            <person name="Laine P.K."/>
            <person name="Zeng Z."/>
            <person name="Alatalo E."/>
            <person name="Sullivan J.T."/>
            <person name="Young J.P."/>
            <person name="Thomas-Oates J."/>
            <person name="Paulin L."/>
            <person name="Lindstrom K."/>
        </authorList>
    </citation>
    <scope>NUCLEOTIDE SEQUENCE [LARGE SCALE GENOMIC DNA]</scope>
    <source>
        <strain evidence="3">HAMBI 540</strain>
    </source>
</reference>
<feature type="domain" description="PAS fold-3" evidence="1">
    <location>
        <begin position="31"/>
        <end position="120"/>
    </location>
</feature>
<evidence type="ECO:0000313" key="2">
    <source>
        <dbReference type="EMBL" id="CDN47159.1"/>
    </source>
</evidence>
<sequence length="165" mass="17902">MSDGGSGEEDTGSDDPNSVGFYSWVVPENKVYGDQVIASIFGVSDQELAAGAPIERVIRYINEGDRQRVAKAIHDAIVTGFAYQENYRVTHPDGRRIDVVANGRCLRDAEGVPYIYSGTVMIQPTAAAATDPLERHCRAALGLATKRRQMLAARYLTSALNVLGK</sequence>
<evidence type="ECO:0000259" key="1">
    <source>
        <dbReference type="Pfam" id="PF08447"/>
    </source>
</evidence>
<protein>
    <submittedName>
        <fullName evidence="2">PAS domain-containing protein</fullName>
    </submittedName>
</protein>
<dbReference type="OrthoDB" id="7905807at2"/>
<dbReference type="GeneID" id="24259680"/>
<dbReference type="PATRIC" id="fig|1028800.3.peg.986"/>
<dbReference type="CDD" id="cd00130">
    <property type="entry name" value="PAS"/>
    <property type="match status" value="1"/>
</dbReference>
<gene>
    <name evidence="2" type="ORF">RG540_CH09710</name>
</gene>
<dbReference type="SUPFAM" id="SSF55785">
    <property type="entry name" value="PYP-like sensor domain (PAS domain)"/>
    <property type="match status" value="1"/>
</dbReference>
<evidence type="ECO:0000313" key="3">
    <source>
        <dbReference type="Proteomes" id="UP000028181"/>
    </source>
</evidence>
<dbReference type="InterPro" id="IPR035965">
    <property type="entry name" value="PAS-like_dom_sf"/>
</dbReference>
<dbReference type="Gene3D" id="3.30.450.20">
    <property type="entry name" value="PAS domain"/>
    <property type="match status" value="1"/>
</dbReference>
<dbReference type="EMBL" id="HG938353">
    <property type="protein sequence ID" value="CDN47159.1"/>
    <property type="molecule type" value="Genomic_DNA"/>
</dbReference>
<keyword evidence="3" id="KW-1185">Reference proteome</keyword>
<dbReference type="eggNOG" id="COG2202">
    <property type="taxonomic scope" value="Bacteria"/>
</dbReference>
<dbReference type="InterPro" id="IPR000014">
    <property type="entry name" value="PAS"/>
</dbReference>
<dbReference type="InterPro" id="IPR013655">
    <property type="entry name" value="PAS_fold_3"/>
</dbReference>
<dbReference type="KEGG" id="ngg:RG540_CH09710"/>
<proteinExistence type="predicted"/>
<dbReference type="HOGENOM" id="CLU_116268_0_0_5"/>
<dbReference type="Proteomes" id="UP000028181">
    <property type="component" value="Chromosome I"/>
</dbReference>
<organism evidence="2 3">
    <name type="scientific">Neorhizobium galegae bv. orientalis str. HAMBI 540</name>
    <dbReference type="NCBI Taxonomy" id="1028800"/>
    <lineage>
        <taxon>Bacteria</taxon>
        <taxon>Pseudomonadati</taxon>
        <taxon>Pseudomonadota</taxon>
        <taxon>Alphaproteobacteria</taxon>
        <taxon>Hyphomicrobiales</taxon>
        <taxon>Rhizobiaceae</taxon>
        <taxon>Rhizobium/Agrobacterium group</taxon>
        <taxon>Neorhizobium</taxon>
    </lineage>
</organism>